<dbReference type="GO" id="GO:0010181">
    <property type="term" value="F:FMN binding"/>
    <property type="evidence" value="ECO:0007669"/>
    <property type="project" value="TreeGrafter"/>
</dbReference>
<evidence type="ECO:0000259" key="1">
    <source>
        <dbReference type="Pfam" id="PF03358"/>
    </source>
</evidence>
<dbReference type="PANTHER" id="PTHR30543">
    <property type="entry name" value="CHROMATE REDUCTASE"/>
    <property type="match status" value="1"/>
</dbReference>
<dbReference type="AlphaFoldDB" id="A0A5S4WV09"/>
<dbReference type="InterPro" id="IPR050712">
    <property type="entry name" value="NAD(P)H-dep_reductase"/>
</dbReference>
<dbReference type="RefSeq" id="WP_148750642.1">
    <property type="nucleotide sequence ID" value="NZ_VSSR01000016.1"/>
</dbReference>
<proteinExistence type="predicted"/>
<comment type="caution">
    <text evidence="2">The sequence shown here is derived from an EMBL/GenBank/DDBJ whole genome shotgun (WGS) entry which is preliminary data.</text>
</comment>
<organism evidence="2 3">
    <name type="scientific">Bradyrhizobium cytisi</name>
    <dbReference type="NCBI Taxonomy" id="515489"/>
    <lineage>
        <taxon>Bacteria</taxon>
        <taxon>Pseudomonadati</taxon>
        <taxon>Pseudomonadota</taxon>
        <taxon>Alphaproteobacteria</taxon>
        <taxon>Hyphomicrobiales</taxon>
        <taxon>Nitrobacteraceae</taxon>
        <taxon>Bradyrhizobium</taxon>
    </lineage>
</organism>
<gene>
    <name evidence="2" type="ORF">FXB38_09720</name>
</gene>
<evidence type="ECO:0000313" key="2">
    <source>
        <dbReference type="EMBL" id="TYL85811.1"/>
    </source>
</evidence>
<dbReference type="OrthoDB" id="571777at2"/>
<reference evidence="2 3" key="1">
    <citation type="submission" date="2019-08" db="EMBL/GenBank/DDBJ databases">
        <title>Bradyrhizobium hipponensis sp. nov., a rhizobium isolated from a Lupinus angustifolius root nodule in Tunisia.</title>
        <authorList>
            <person name="Off K."/>
            <person name="Rejili M."/>
            <person name="Mars M."/>
            <person name="Brachmann A."/>
            <person name="Marin M."/>
        </authorList>
    </citation>
    <scope>NUCLEOTIDE SEQUENCE [LARGE SCALE GENOMIC DNA]</scope>
    <source>
        <strain evidence="2 3">CTAW11</strain>
    </source>
</reference>
<dbReference type="InterPro" id="IPR029039">
    <property type="entry name" value="Flavoprotein-like_sf"/>
</dbReference>
<dbReference type="GO" id="GO:0005829">
    <property type="term" value="C:cytosol"/>
    <property type="evidence" value="ECO:0007669"/>
    <property type="project" value="TreeGrafter"/>
</dbReference>
<dbReference type="GO" id="GO:0016491">
    <property type="term" value="F:oxidoreductase activity"/>
    <property type="evidence" value="ECO:0007669"/>
    <property type="project" value="InterPro"/>
</dbReference>
<feature type="domain" description="NADPH-dependent FMN reductase-like" evidence="1">
    <location>
        <begin position="25"/>
        <end position="164"/>
    </location>
</feature>
<name>A0A5S4WV09_9BRAD</name>
<keyword evidence="3" id="KW-1185">Reference proteome</keyword>
<dbReference type="Pfam" id="PF03358">
    <property type="entry name" value="FMN_red"/>
    <property type="match status" value="1"/>
</dbReference>
<evidence type="ECO:0000313" key="3">
    <source>
        <dbReference type="Proteomes" id="UP000324853"/>
    </source>
</evidence>
<sequence>MSDRKFEAPVASQPEVAISDASPLIVGIGGTVRPGSSTERALRLGLSFAEAAGARVVLLGPADLCISPYDPSAQHRTEREARLVTLFRAADGLIVASPSYHGGVSGLLKNAIDYAEDLRCDDRIYFDGIPVGCLVCASGMQGAASALAGLRAIVHALRGWPTPLGVTIDTTEWKAIAGEASGQDHVGLQLRKMTEQVVEFARRRQHQHMMRSPIDRWVKYRPNSG</sequence>
<dbReference type="PANTHER" id="PTHR30543:SF21">
    <property type="entry name" value="NAD(P)H-DEPENDENT FMN REDUCTASE LOT6"/>
    <property type="match status" value="1"/>
</dbReference>
<dbReference type="SUPFAM" id="SSF52218">
    <property type="entry name" value="Flavoproteins"/>
    <property type="match status" value="1"/>
</dbReference>
<dbReference type="InterPro" id="IPR005025">
    <property type="entry name" value="FMN_Rdtase-like_dom"/>
</dbReference>
<dbReference type="Proteomes" id="UP000324853">
    <property type="component" value="Unassembled WGS sequence"/>
</dbReference>
<dbReference type="EMBL" id="VSSR01000016">
    <property type="protein sequence ID" value="TYL85811.1"/>
    <property type="molecule type" value="Genomic_DNA"/>
</dbReference>
<accession>A0A5S4WV09</accession>
<dbReference type="Gene3D" id="3.40.50.360">
    <property type="match status" value="1"/>
</dbReference>
<protein>
    <submittedName>
        <fullName evidence="2">NAD(P)H-dependent oxidoreductase</fullName>
    </submittedName>
</protein>